<accession>A0A0H5RFK7</accession>
<evidence type="ECO:0000313" key="1">
    <source>
        <dbReference type="EMBL" id="CRZ12327.1"/>
    </source>
</evidence>
<feature type="non-terminal residue" evidence="1">
    <location>
        <position position="1"/>
    </location>
</feature>
<sequence length="102" mass="11993">SSYTDLASFSLSLSRQSFGDYSNSKYWPNNDRWGWRVEVTGRKELMATAYSGTEYGVNRIEAIVKRYIGINRFKMLFTILERDERRSRSSHVFGLVKDIHSW</sequence>
<name>A0A0H5RFK7_9EUKA</name>
<protein>
    <submittedName>
        <fullName evidence="1">Uncharacterized protein</fullName>
    </submittedName>
</protein>
<dbReference type="EMBL" id="HACM01011885">
    <property type="protein sequence ID" value="CRZ12327.1"/>
    <property type="molecule type" value="Transcribed_RNA"/>
</dbReference>
<reference evidence="1" key="1">
    <citation type="submission" date="2015-04" db="EMBL/GenBank/DDBJ databases">
        <title>The genome sequence of the plant pathogenic Rhizarian Plasmodiophora brassicae reveals insights in its biotrophic life cycle and the origin of chitin synthesis.</title>
        <authorList>
            <person name="Schwelm A."/>
            <person name="Fogelqvist J."/>
            <person name="Knaust A."/>
            <person name="Julke S."/>
            <person name="Lilja T."/>
            <person name="Dhandapani V."/>
            <person name="Bonilla-Rosso G."/>
            <person name="Karlsson M."/>
            <person name="Shevchenko A."/>
            <person name="Choi S.R."/>
            <person name="Kim H.G."/>
            <person name="Park J.Y."/>
            <person name="Lim Y.P."/>
            <person name="Ludwig-Muller J."/>
            <person name="Dixelius C."/>
        </authorList>
    </citation>
    <scope>NUCLEOTIDE SEQUENCE</scope>
    <source>
        <tissue evidence="1">Potato root galls</tissue>
    </source>
</reference>
<proteinExistence type="predicted"/>
<dbReference type="AlphaFoldDB" id="A0A0H5RFK7"/>
<organism evidence="1">
    <name type="scientific">Spongospora subterranea</name>
    <dbReference type="NCBI Taxonomy" id="70186"/>
    <lineage>
        <taxon>Eukaryota</taxon>
        <taxon>Sar</taxon>
        <taxon>Rhizaria</taxon>
        <taxon>Endomyxa</taxon>
        <taxon>Phytomyxea</taxon>
        <taxon>Plasmodiophorida</taxon>
        <taxon>Plasmodiophoridae</taxon>
        <taxon>Spongospora</taxon>
    </lineage>
</organism>